<dbReference type="InterPro" id="IPR014729">
    <property type="entry name" value="Rossmann-like_a/b/a_fold"/>
</dbReference>
<evidence type="ECO:0000313" key="1">
    <source>
        <dbReference type="EMBL" id="MBC5767545.1"/>
    </source>
</evidence>
<dbReference type="Proteomes" id="UP000596827">
    <property type="component" value="Unassembled WGS sequence"/>
</dbReference>
<dbReference type="Gene3D" id="3.40.50.620">
    <property type="entry name" value="HUPs"/>
    <property type="match status" value="1"/>
</dbReference>
<dbReference type="EMBL" id="JACORU010000011">
    <property type="protein sequence ID" value="MBC5767545.1"/>
    <property type="molecule type" value="Genomic_DNA"/>
</dbReference>
<comment type="caution">
    <text evidence="1">The sequence shown here is derived from an EMBL/GenBank/DDBJ whole genome shotgun (WGS) entry which is preliminary data.</text>
</comment>
<keyword evidence="2" id="KW-1185">Reference proteome</keyword>
<dbReference type="SUPFAM" id="SSF52402">
    <property type="entry name" value="Adenine nucleotide alpha hydrolases-like"/>
    <property type="match status" value="1"/>
</dbReference>
<evidence type="ECO:0000313" key="2">
    <source>
        <dbReference type="Proteomes" id="UP000596827"/>
    </source>
</evidence>
<organism evidence="1 2">
    <name type="scientific">Ramlibacter albus</name>
    <dbReference type="NCBI Taxonomy" id="2079448"/>
    <lineage>
        <taxon>Bacteria</taxon>
        <taxon>Pseudomonadati</taxon>
        <taxon>Pseudomonadota</taxon>
        <taxon>Betaproteobacteria</taxon>
        <taxon>Burkholderiales</taxon>
        <taxon>Comamonadaceae</taxon>
        <taxon>Ramlibacter</taxon>
    </lineage>
</organism>
<proteinExistence type="predicted"/>
<gene>
    <name evidence="1" type="ORF">H8R02_23980</name>
</gene>
<dbReference type="AlphaFoldDB" id="A0A923MCN7"/>
<name>A0A923MCN7_9BURK</name>
<sequence>MDLTFSPSATDAILSAAQIRALRDALDGRLIALCFGSGVDSTAMMVALRVAGVRPHVITFADTGGEKPETLAHLDRMQAVLALWGWPPIDVVRTKTLPSTGYTTLLGNCLANETLPSLAFGMSSCSLKWKAHCQDQFLMGARSGPNARPEHAVWVEAKAAGQKVVKLIGYDCSKADTRRAKRVADVESPFDYVYPLQLLGWVRSDCVSAIARFLGVDMVPIKSACFFCPASKHWELYWLAAMHPELFEQALHMERVALTGRHSRFDAVEFGGKSWEEMVATSDRFPSTKTTVGLGRSFAWNQWARVNGVVDAEFRVVRARREEFLLLAKTLGGADNAFDARSCSEIAESEVEAQQLRELEEAFA</sequence>
<accession>A0A923MCN7</accession>
<reference evidence="1" key="1">
    <citation type="submission" date="2020-08" db="EMBL/GenBank/DDBJ databases">
        <title>Ramlibacter sp. GTP1 16S ribosomal RNA gene genome sequencing and assembly.</title>
        <authorList>
            <person name="Kang M."/>
        </authorList>
    </citation>
    <scope>NUCLEOTIDE SEQUENCE</scope>
    <source>
        <strain evidence="1">GTP1</strain>
    </source>
</reference>
<protein>
    <recommendedName>
        <fullName evidence="3">Phosphoadenosine phosphosulfate reductase</fullName>
    </recommendedName>
</protein>
<evidence type="ECO:0008006" key="3">
    <source>
        <dbReference type="Google" id="ProtNLM"/>
    </source>
</evidence>